<dbReference type="Pfam" id="PF06469">
    <property type="entry name" value="DUF1088"/>
    <property type="match status" value="2"/>
</dbReference>
<feature type="domain" description="BEACH" evidence="2">
    <location>
        <begin position="1700"/>
        <end position="1988"/>
    </location>
</feature>
<dbReference type="SUPFAM" id="SSF81837">
    <property type="entry name" value="BEACH domain"/>
    <property type="match status" value="1"/>
</dbReference>
<dbReference type="Pfam" id="PF15787">
    <property type="entry name" value="DUF4704"/>
    <property type="match status" value="2"/>
</dbReference>
<feature type="compositionally biased region" description="Polar residues" evidence="1">
    <location>
        <begin position="2037"/>
        <end position="2050"/>
    </location>
</feature>
<feature type="region of interest" description="Disordered" evidence="1">
    <location>
        <begin position="1265"/>
        <end position="1296"/>
    </location>
</feature>
<dbReference type="InterPro" id="IPR031570">
    <property type="entry name" value="NBEA/BDCP_DUF4704"/>
</dbReference>
<protein>
    <submittedName>
        <fullName evidence="3">Neurobeachin</fullName>
    </submittedName>
</protein>
<dbReference type="InterPro" id="IPR010508">
    <property type="entry name" value="NBEA-like_DUF1088"/>
</dbReference>
<keyword evidence="4" id="KW-1185">Reference proteome</keyword>
<gene>
    <name evidence="3" type="ORF">FBUS_01645</name>
</gene>
<dbReference type="InterPro" id="IPR036372">
    <property type="entry name" value="BEACH_dom_sf"/>
</dbReference>
<dbReference type="CDD" id="cd06071">
    <property type="entry name" value="Beach"/>
    <property type="match status" value="1"/>
</dbReference>
<feature type="compositionally biased region" description="Low complexity" evidence="1">
    <location>
        <begin position="1006"/>
        <end position="1017"/>
    </location>
</feature>
<dbReference type="GO" id="GO:0019901">
    <property type="term" value="F:protein kinase binding"/>
    <property type="evidence" value="ECO:0007669"/>
    <property type="project" value="TreeGrafter"/>
</dbReference>
<dbReference type="Gene3D" id="1.10.1540.10">
    <property type="entry name" value="BEACH domain"/>
    <property type="match status" value="1"/>
</dbReference>
<dbReference type="PANTHER" id="PTHR13743:SF162">
    <property type="entry name" value="NEUROBEACHIN"/>
    <property type="match status" value="1"/>
</dbReference>
<feature type="compositionally biased region" description="Low complexity" evidence="1">
    <location>
        <begin position="2051"/>
        <end position="2062"/>
    </location>
</feature>
<dbReference type="Gene3D" id="2.130.10.10">
    <property type="entry name" value="YVTN repeat-like/Quinoprotein amine dehydrogenase"/>
    <property type="match status" value="1"/>
</dbReference>
<feature type="region of interest" description="Disordered" evidence="1">
    <location>
        <begin position="1002"/>
        <end position="1030"/>
    </location>
</feature>
<dbReference type="OrthoDB" id="26681at2759"/>
<dbReference type="InterPro" id="IPR050865">
    <property type="entry name" value="BEACH_Domain"/>
</dbReference>
<dbReference type="GO" id="GO:0008104">
    <property type="term" value="P:intracellular protein localization"/>
    <property type="evidence" value="ECO:0007669"/>
    <property type="project" value="TreeGrafter"/>
</dbReference>
<dbReference type="InterPro" id="IPR000409">
    <property type="entry name" value="BEACH_dom"/>
</dbReference>
<organism evidence="3 4">
    <name type="scientific">Fasciolopsis buskii</name>
    <dbReference type="NCBI Taxonomy" id="27845"/>
    <lineage>
        <taxon>Eukaryota</taxon>
        <taxon>Metazoa</taxon>
        <taxon>Spiralia</taxon>
        <taxon>Lophotrochozoa</taxon>
        <taxon>Platyhelminthes</taxon>
        <taxon>Trematoda</taxon>
        <taxon>Digenea</taxon>
        <taxon>Plagiorchiida</taxon>
        <taxon>Echinostomata</taxon>
        <taxon>Echinostomatoidea</taxon>
        <taxon>Fasciolidae</taxon>
        <taxon>Fasciolopsis</taxon>
    </lineage>
</organism>
<evidence type="ECO:0000256" key="1">
    <source>
        <dbReference type="SAM" id="MobiDB-lite"/>
    </source>
</evidence>
<dbReference type="Pfam" id="PF00400">
    <property type="entry name" value="WD40"/>
    <property type="match status" value="2"/>
</dbReference>
<proteinExistence type="predicted"/>
<dbReference type="EMBL" id="LUCM01011497">
    <property type="protein sequence ID" value="KAA0183892.1"/>
    <property type="molecule type" value="Genomic_DNA"/>
</dbReference>
<dbReference type="Proteomes" id="UP000728185">
    <property type="component" value="Unassembled WGS sequence"/>
</dbReference>
<dbReference type="SMART" id="SM01026">
    <property type="entry name" value="Beach"/>
    <property type="match status" value="1"/>
</dbReference>
<feature type="compositionally biased region" description="Polar residues" evidence="1">
    <location>
        <begin position="2063"/>
        <end position="2080"/>
    </location>
</feature>
<dbReference type="PANTHER" id="PTHR13743">
    <property type="entry name" value="BEIGE/BEACH-RELATED"/>
    <property type="match status" value="1"/>
</dbReference>
<evidence type="ECO:0000259" key="2">
    <source>
        <dbReference type="PROSITE" id="PS50197"/>
    </source>
</evidence>
<dbReference type="InterPro" id="IPR015943">
    <property type="entry name" value="WD40/YVTN_repeat-like_dom_sf"/>
</dbReference>
<feature type="compositionally biased region" description="Polar residues" evidence="1">
    <location>
        <begin position="676"/>
        <end position="708"/>
    </location>
</feature>
<evidence type="ECO:0000313" key="4">
    <source>
        <dbReference type="Proteomes" id="UP000728185"/>
    </source>
</evidence>
<dbReference type="PROSITE" id="PS50197">
    <property type="entry name" value="BEACH"/>
    <property type="match status" value="1"/>
</dbReference>
<sequence length="2383" mass="265609">MLTDSDEMSTVKSNPSCPEVIFRKFLSLITLSAESTNVGLVDFLELRICPQVLASILSWFCKHPDFWPSCSVRALEVLSEILTHSKPSAFFEFSGNSVSPGISLPPISKWPLQSGWSFNCWLYLSARNEKPSIYCFFTNEGSGFSAHLENESLILTTIRQKDKGFRHQLVVHFAERTWYMLTIVYIYNRWGRGEICVYINGDLRSRIETSWYLLSEQGVQAVTTAVSIPTALHSLGGIQAIYPLFERIDLPIKSLDLDETSSQTARDVHSKSLATQLLHLIFNFVRASPLLGRQLVETRGLLLFATALRNASPHHLTMELLTRLITAARNLIALIRSVTISGAPVQNTHQSYVFQLIRHLHGYMLCNPDVWIRAPLEVQDQLYQFLTAEFLPDLVRFGCVHRTSTAIQSIHTLKHYFSLIDPRKRSGYELKTPNKLPLSPAQEVLKLRANLLVYLKQLVSRQGTLLDAEMQSLLNYLLVVEEDENLHDVLYLLTTLLVDTPNAVGATFVRNDALHVAFKRLSVLDESNRVYAIKLLGFHLHFCRLQLILQLSVWQDCLLRLTPLQPKSGLDAFTLATTMRLLRTLLFHAIRYEREGWRVWIDTLALLHMWLEKSDHFNAIQPAPNFMPRTYNRTTSTGYMNQSTAPSSADVGLDLTEPVARRLIQSELGSAAGDTKMNQSEQSTDLPNDSNELDIHQSSATESKSGATGSKIDSPASQLAEEVADKSDTVQSSSGRFRTAVFLRDFRWSPLHQLLLDDLLCSIEEDLGIISSRSTSDNPGLFYPLRGETNGTSQIVPVSSGTNDTSGPNAASAETRAFTIFEDPINATFAINLVHLLSDCADILVSASGGLLPLLAAASTATGEIGTFESVDGITMSDAMSLTLRVAYLLDLCILHVDLHTIEKQRAMASGTLVRQFARLYLTTAVRDTLESRFAVLLPTSQLVHQLKMCTDLNDGIRYVTCPMRPNETSQIHICAQPEQANENQQPKLTDSPQADESDIILSNHSGRSTTGSTTSTPVAVRSLASPTSRADSEQLAQRLLSLVALTDHSDVEDQFRHRFGPQPSPRLGLCPFPWRFVRFLSADQVYQLLEWKQQYEARISHLPHDIQRLLYALRPTLDYPCVRDKAFIRSVLQPRENPYSLLQVRDLNRLQGVIFKSEEIPRVPEFLALSAAYFLSVLMVSKYRDILEPSDTFFAPPTDANSRPTSCRSARISNSSFCSKPPFVEPNGIGHKKSVASNSHTESLTSGPEDEHESIVLNLDSNRVSSDEASGGTTPASQASNNVPIRPKMDGPREKDHLTETLNTCLASTASFLRDLFGEFHTHFAKHLLGSQGQILLNTGASTLRDSQSVIELVMLLCSQEWQSSLQKNAGLAFIELINEGRVMCRATQEHIVRVTQEAIVLLNRLCTDSVQRHALFGQFAAQIASQKREDDRSCDQLIEAARRRDQMSATLSYSKIHRLMNHVWHNRSISVSLPTQLSQLTGESPEMFRFSDLDYFPFLSHLFWILRIDIKPLYSSPRVTRSSTKIIQSTDFYRLDCWEDDSRRRRRFSPNPYGSTHANAVLFDPEEQAVVRQRLLEARQKEAAATISLESVLLPNGSTSPELKNEPSSSPVAPSSKQVPTSPSRNSLTEENRMPELEDFLAQYEDGIELTLSSMAAEASIFLAFDEVATLQRVVNALPPVGIGAKYGLPRSRNTTMTNPSQLFADSNMTARWQRRELSNFDYLMYLNTIAGRTYNDMNQYPIFPWILTNYTSPELDLNEPSNYRDLSKPIGALDPNRKAYFDERYASWEDDTQPPFHYGTHYSTAAFVLGYLLRIEPFTTLFLALQGGKFDHPDRTFFSVGRTWDNCQRSTSDVKELIPEFFYLPEMFENPNKLDLGSAEDGTNIGTVELPAWASTPEDFVRIHRQLSDPVLIKAVEDQIQSFGQTPAQLLQTPHPHRNSALHLNPMMFSPLREELCMVHKFYSNSPVVFLSAYTNLFTIPQPGVVSVTANRTLVLTRWNCAAAALIHPAAQSGLLDRLTESIPSVEPAELDTVNDSQDSANESFSSTTNEATELNETTVSSEKSSQTKTNFGLQTHSDPRPAGPGNKPTSAVHRESTSSRDSAMPAYPVGTQSSPHGHTLGEDFDQSLITCSNQFTCPGDNRALIACGYDDCSFRVFAVDTADYCYVASGSKDCTVKLWIYNARRLLVLGNHVSEFASPLVTLIGHETEVTAVSISSELGLVLSGSKGGTCLLHNTRGTLIRQLYTVTPSAGLYSSDDSQLDSITSPCVSASHSEGSPGSVQFVLHHREGYLITQHGPTQITLSTLNGKVIRSRDLRCLAAVSAYRLTAVLFSACGRYLLVSGTDGVVWVLRCHNLAPVHDFPRCDAPIRSLALSSDQQ</sequence>
<name>A0A8E0RNH4_9TREM</name>
<feature type="region of interest" description="Disordered" evidence="1">
    <location>
        <begin position="2031"/>
        <end position="2123"/>
    </location>
</feature>
<feature type="region of interest" description="Disordered" evidence="1">
    <location>
        <begin position="670"/>
        <end position="730"/>
    </location>
</feature>
<dbReference type="SMART" id="SM00320">
    <property type="entry name" value="WD40"/>
    <property type="match status" value="3"/>
</dbReference>
<feature type="region of interest" description="Disordered" evidence="1">
    <location>
        <begin position="1598"/>
        <end position="1635"/>
    </location>
</feature>
<dbReference type="InterPro" id="IPR013320">
    <property type="entry name" value="ConA-like_dom_sf"/>
</dbReference>
<feature type="region of interest" description="Disordered" evidence="1">
    <location>
        <begin position="1230"/>
        <end position="1253"/>
    </location>
</feature>
<dbReference type="SUPFAM" id="SSF49899">
    <property type="entry name" value="Concanavalin A-like lectins/glucanases"/>
    <property type="match status" value="1"/>
</dbReference>
<feature type="compositionally biased region" description="Polar residues" evidence="1">
    <location>
        <begin position="1598"/>
        <end position="1629"/>
    </location>
</feature>
<dbReference type="GO" id="GO:0005829">
    <property type="term" value="C:cytosol"/>
    <property type="evidence" value="ECO:0007669"/>
    <property type="project" value="TreeGrafter"/>
</dbReference>
<dbReference type="InterPro" id="IPR001680">
    <property type="entry name" value="WD40_rpt"/>
</dbReference>
<accession>A0A8E0RNH4</accession>
<dbReference type="SUPFAM" id="SSF50978">
    <property type="entry name" value="WD40 repeat-like"/>
    <property type="match status" value="1"/>
</dbReference>
<reference evidence="3" key="1">
    <citation type="submission" date="2019-05" db="EMBL/GenBank/DDBJ databases">
        <title>Annotation for the trematode Fasciolopsis buski.</title>
        <authorList>
            <person name="Choi Y.-J."/>
        </authorList>
    </citation>
    <scope>NUCLEOTIDE SEQUENCE</scope>
    <source>
        <strain evidence="3">HT</strain>
        <tissue evidence="3">Whole worm</tissue>
    </source>
</reference>
<dbReference type="Pfam" id="PF02138">
    <property type="entry name" value="Beach"/>
    <property type="match status" value="1"/>
</dbReference>
<feature type="compositionally biased region" description="Polar residues" evidence="1">
    <location>
        <begin position="1236"/>
        <end position="1247"/>
    </location>
</feature>
<feature type="compositionally biased region" description="Polar residues" evidence="1">
    <location>
        <begin position="1265"/>
        <end position="1284"/>
    </location>
</feature>
<evidence type="ECO:0000313" key="3">
    <source>
        <dbReference type="EMBL" id="KAA0183892.1"/>
    </source>
</evidence>
<dbReference type="InterPro" id="IPR036322">
    <property type="entry name" value="WD40_repeat_dom_sf"/>
</dbReference>
<dbReference type="GO" id="GO:0016020">
    <property type="term" value="C:membrane"/>
    <property type="evidence" value="ECO:0007669"/>
    <property type="project" value="TreeGrafter"/>
</dbReference>
<comment type="caution">
    <text evidence="3">The sequence shown here is derived from an EMBL/GenBank/DDBJ whole genome shotgun (WGS) entry which is preliminary data.</text>
</comment>